<evidence type="ECO:0000313" key="14">
    <source>
        <dbReference type="EMBL" id="SCA55018.1"/>
    </source>
</evidence>
<comment type="subcellular location">
    <subcellularLocation>
        <location evidence="1">Cytoplasm</location>
    </subcellularLocation>
</comment>
<dbReference type="InterPro" id="IPR029460">
    <property type="entry name" value="DNAPol_HHH"/>
</dbReference>
<evidence type="ECO:0000256" key="5">
    <source>
        <dbReference type="ARBA" id="ARBA00022490"/>
    </source>
</evidence>
<dbReference type="SMART" id="SM00481">
    <property type="entry name" value="POLIIIAc"/>
    <property type="match status" value="1"/>
</dbReference>
<keyword evidence="9" id="KW-0239">DNA-directed DNA polymerase</keyword>
<dbReference type="InterPro" id="IPR003141">
    <property type="entry name" value="Pol/His_phosphatase_N"/>
</dbReference>
<dbReference type="GO" id="GO:0006260">
    <property type="term" value="P:DNA replication"/>
    <property type="evidence" value="ECO:0007669"/>
    <property type="project" value="UniProtKB-KW"/>
</dbReference>
<dbReference type="InterPro" id="IPR040982">
    <property type="entry name" value="DNA_pol3_finger"/>
</dbReference>
<evidence type="ECO:0000256" key="10">
    <source>
        <dbReference type="ARBA" id="ARBA00025611"/>
    </source>
</evidence>
<dbReference type="Pfam" id="PF07733">
    <property type="entry name" value="DNA_pol3_alpha"/>
    <property type="match status" value="1"/>
</dbReference>
<evidence type="ECO:0000256" key="6">
    <source>
        <dbReference type="ARBA" id="ARBA00022679"/>
    </source>
</evidence>
<dbReference type="STRING" id="1867952.MTBPR1_10265"/>
<keyword evidence="5" id="KW-0963">Cytoplasm</keyword>
<dbReference type="GO" id="GO:0003887">
    <property type="term" value="F:DNA-directed DNA polymerase activity"/>
    <property type="evidence" value="ECO:0007669"/>
    <property type="project" value="UniProtKB-KW"/>
</dbReference>
<dbReference type="Gene3D" id="1.10.150.870">
    <property type="match status" value="1"/>
</dbReference>
<dbReference type="PANTHER" id="PTHR32294">
    <property type="entry name" value="DNA POLYMERASE III SUBUNIT ALPHA"/>
    <property type="match status" value="1"/>
</dbReference>
<evidence type="ECO:0000256" key="11">
    <source>
        <dbReference type="ARBA" id="ARBA00026073"/>
    </source>
</evidence>
<comment type="similarity">
    <text evidence="2">Belongs to the DNA polymerase type-C family. DnaE subfamily.</text>
</comment>
<keyword evidence="8" id="KW-0235">DNA replication</keyword>
<dbReference type="NCBIfam" id="TIGR00594">
    <property type="entry name" value="polc"/>
    <property type="match status" value="1"/>
</dbReference>
<keyword evidence="7 14" id="KW-0548">Nucleotidyltransferase</keyword>
<accession>A0A1C3RCP0</accession>
<gene>
    <name evidence="14" type="primary">dnaE</name>
    <name evidence="14" type="ORF">MTBPR1_10265</name>
</gene>
<dbReference type="Gene3D" id="3.20.20.140">
    <property type="entry name" value="Metal-dependent hydrolases"/>
    <property type="match status" value="1"/>
</dbReference>
<name>A0A1C3RCP0_9PROT</name>
<dbReference type="Gene3D" id="1.10.10.1600">
    <property type="entry name" value="Bacterial DNA polymerase III alpha subunit, thumb domain"/>
    <property type="match status" value="1"/>
</dbReference>
<dbReference type="InterPro" id="IPR011708">
    <property type="entry name" value="DNA_pol3_alpha_NTPase_dom"/>
</dbReference>
<evidence type="ECO:0000256" key="8">
    <source>
        <dbReference type="ARBA" id="ARBA00022705"/>
    </source>
</evidence>
<evidence type="ECO:0000256" key="1">
    <source>
        <dbReference type="ARBA" id="ARBA00004496"/>
    </source>
</evidence>
<sequence length="1169" mass="130197">MSHADFVHLRLHTAYSLSEGAIRIKQLPKWVEAEKMPAIAMTDTNNMFGGLEFSQTMSGAGIQPIIGCQIAITAQPNDDENAGLSVKNIGPTAPQPIVLLAQNDPGYRNLMKLVSNAFLTSPDGEDPQISIEDVLDHNEGLILLTGGHLGPIGQLLLQGHKEKAESLLSRIKSAYPDRVYVELQRHNLPEQDQIEDDFVDLAYGLNIPLVATNEAFYPNKDMYSAHDALVCIAAGSYVDQTDRRKLTPEHYLKTAAEMRELFKDIPEACDNTLTIAKRCAIKVENIPPILPPFDCGEGRNEEDELRKMSEDGLKQRLIDGVYTEGMTPEERDEVSKPYWERLEYELGIINQMGFPGYFLIVADFIQWGKEQDIPVGPGRGSGAGSLVAYALTITDLDPLRYALLFERFLNPERVSMPDFDIDFCQDRREEVIKYVQDKYGYDHVAQIITFGKLQARAVLRDTGRVLQMPFGQVDRLCKYVPNDPGKALSVEEALEQIPEFKQEVRDDETVERMVGIAKQLEGLYRHASTHAAGVVIGDRPLDKLVPLYRDPKSDMPVTQFNMKFVEQAGLVKFDFLGLKTLTVISTALKFINKGRETPLDITKIPLDDKRTYEMLGRGEGGGVFQLESEGMRGVLRSMKPNRLEDLIAVVALYRPGPMDNIPSYIERKHGREEPDYLYPTIEPILKETYGIMIYQEQVMQIAQVMAGYSLGGADLLRRAMGKKIAEEMEKQRAMFVEGSVERGVPKQKASDIFDIMAKFASYGFNKSHAAAYAYVAYQTAYLKANYPAEFMAGIMSLDLNNTDKLNMFRQELDKLKIPLLQPDINKSNVIFGVEEIPNPNEEVGGTIKAVRYALSAIRNVGDAAMESVVAERVVNGPFKDPFDFANRVDSKGVNKRILENLVRSGAFDGINSNRRQVFDGIETLIKHSNLAAEERSSDQIGMFGADDSAMKKAAQLPNVPDWPLMDRLREEASAIGFYLSAHPLDAYKTTLKRLGVKSHVEVLQNGISGPVKIAGTVISKREMISKKNGSRFGFIQLSDSSAAFEVAVWAETYSVSRDIWETGQSVFMMAAAQFEEDNVKYSVNAVELLDIKAAKSTAGLKLYIEDQSAVGLVKELLDREGKGRGNVTIMARIDATTEAEIQLKDRYNITPGLLQAVKAVPGIADVQEI</sequence>
<evidence type="ECO:0000256" key="7">
    <source>
        <dbReference type="ARBA" id="ARBA00022695"/>
    </source>
</evidence>
<dbReference type="Pfam" id="PF14579">
    <property type="entry name" value="HHH_6"/>
    <property type="match status" value="1"/>
</dbReference>
<feature type="domain" description="Polymerase/histidinol phosphatase N-terminal" evidence="13">
    <location>
        <begin position="7"/>
        <end position="74"/>
    </location>
</feature>
<organism evidence="14 15">
    <name type="scientific">Candidatus Terasakiella magnetica</name>
    <dbReference type="NCBI Taxonomy" id="1867952"/>
    <lineage>
        <taxon>Bacteria</taxon>
        <taxon>Pseudomonadati</taxon>
        <taxon>Pseudomonadota</taxon>
        <taxon>Alphaproteobacteria</taxon>
        <taxon>Rhodospirillales</taxon>
        <taxon>Terasakiellaceae</taxon>
        <taxon>Terasakiella</taxon>
    </lineage>
</organism>
<keyword evidence="6 14" id="KW-0808">Transferase</keyword>
<dbReference type="AlphaFoldDB" id="A0A1C3RCP0"/>
<dbReference type="PANTHER" id="PTHR32294:SF0">
    <property type="entry name" value="DNA POLYMERASE III SUBUNIT ALPHA"/>
    <property type="match status" value="1"/>
</dbReference>
<evidence type="ECO:0000256" key="4">
    <source>
        <dbReference type="ARBA" id="ARBA00019114"/>
    </source>
</evidence>
<dbReference type="EC" id="2.7.7.7" evidence="3"/>
<evidence type="ECO:0000256" key="12">
    <source>
        <dbReference type="ARBA" id="ARBA00049244"/>
    </source>
</evidence>
<dbReference type="InterPro" id="IPR041931">
    <property type="entry name" value="DNA_pol3_alpha_thumb_dom"/>
</dbReference>
<comment type="catalytic activity">
    <reaction evidence="12">
        <text>DNA(n) + a 2'-deoxyribonucleoside 5'-triphosphate = DNA(n+1) + diphosphate</text>
        <dbReference type="Rhea" id="RHEA:22508"/>
        <dbReference type="Rhea" id="RHEA-COMP:17339"/>
        <dbReference type="Rhea" id="RHEA-COMP:17340"/>
        <dbReference type="ChEBI" id="CHEBI:33019"/>
        <dbReference type="ChEBI" id="CHEBI:61560"/>
        <dbReference type="ChEBI" id="CHEBI:173112"/>
        <dbReference type="EC" id="2.7.7.7"/>
    </reaction>
</comment>
<dbReference type="RefSeq" id="WP_069185741.1">
    <property type="nucleotide sequence ID" value="NZ_FLYE01000001.1"/>
</dbReference>
<evidence type="ECO:0000259" key="13">
    <source>
        <dbReference type="SMART" id="SM00481"/>
    </source>
</evidence>
<proteinExistence type="inferred from homology"/>
<dbReference type="Proteomes" id="UP000231658">
    <property type="component" value="Unassembled WGS sequence"/>
</dbReference>
<dbReference type="EMBL" id="FLYE01000001">
    <property type="protein sequence ID" value="SCA55018.1"/>
    <property type="molecule type" value="Genomic_DNA"/>
</dbReference>
<evidence type="ECO:0000256" key="2">
    <source>
        <dbReference type="ARBA" id="ARBA00009496"/>
    </source>
</evidence>
<dbReference type="SUPFAM" id="SSF89550">
    <property type="entry name" value="PHP domain-like"/>
    <property type="match status" value="1"/>
</dbReference>
<evidence type="ECO:0000313" key="15">
    <source>
        <dbReference type="Proteomes" id="UP000231658"/>
    </source>
</evidence>
<evidence type="ECO:0000256" key="3">
    <source>
        <dbReference type="ARBA" id="ARBA00012417"/>
    </source>
</evidence>
<dbReference type="InterPro" id="IPR016195">
    <property type="entry name" value="Pol/histidinol_Pase-like"/>
</dbReference>
<dbReference type="GO" id="GO:0008408">
    <property type="term" value="F:3'-5' exonuclease activity"/>
    <property type="evidence" value="ECO:0007669"/>
    <property type="project" value="InterPro"/>
</dbReference>
<dbReference type="Pfam" id="PF17657">
    <property type="entry name" value="DNA_pol3_finger"/>
    <property type="match status" value="1"/>
</dbReference>
<dbReference type="OrthoDB" id="9803237at2"/>
<keyword evidence="15" id="KW-1185">Reference proteome</keyword>
<dbReference type="NCBIfam" id="NF004226">
    <property type="entry name" value="PRK05673.1"/>
    <property type="match status" value="1"/>
</dbReference>
<dbReference type="GO" id="GO:0005737">
    <property type="term" value="C:cytoplasm"/>
    <property type="evidence" value="ECO:0007669"/>
    <property type="project" value="UniProtKB-SubCell"/>
</dbReference>
<dbReference type="InterPro" id="IPR004013">
    <property type="entry name" value="PHP_dom"/>
</dbReference>
<evidence type="ECO:0000256" key="9">
    <source>
        <dbReference type="ARBA" id="ARBA00022932"/>
    </source>
</evidence>
<protein>
    <recommendedName>
        <fullName evidence="4">DNA polymerase III subunit alpha</fullName>
        <ecNumber evidence="3">2.7.7.7</ecNumber>
    </recommendedName>
</protein>
<reference evidence="14 15" key="1">
    <citation type="submission" date="2016-07" db="EMBL/GenBank/DDBJ databases">
        <authorList>
            <person name="Lefevre C.T."/>
        </authorList>
    </citation>
    <scope>NUCLEOTIDE SEQUENCE [LARGE SCALE GENOMIC DNA]</scope>
    <source>
        <strain evidence="14">PR1</strain>
    </source>
</reference>
<dbReference type="CDD" id="cd07433">
    <property type="entry name" value="PHP_PolIIIA_DnaE1"/>
    <property type="match status" value="1"/>
</dbReference>
<comment type="function">
    <text evidence="10">DNA polymerase III is a complex, multichain enzyme responsible for most of the replicative synthesis in bacteria. This DNA polymerase also exhibits 3' to 5' exonuclease activity. The alpha chain is the DNA polymerase.</text>
</comment>
<comment type="subunit">
    <text evidence="11">DNA polymerase III contains a core (composed of alpha, epsilon and theta chains) that associates with a tau subunit. This core dimerizes to form the POLIII' complex. PolIII' associates with the gamma complex (composed of gamma, delta, delta', psi and chi chains) and with the beta chain to form the complete DNA polymerase III complex.</text>
</comment>
<dbReference type="Pfam" id="PF02811">
    <property type="entry name" value="PHP"/>
    <property type="match status" value="1"/>
</dbReference>
<dbReference type="CDD" id="cd04485">
    <property type="entry name" value="DnaE_OBF"/>
    <property type="match status" value="1"/>
</dbReference>
<dbReference type="InterPro" id="IPR004805">
    <property type="entry name" value="DnaE2/DnaE/PolC"/>
</dbReference>
<dbReference type="InterPro" id="IPR049821">
    <property type="entry name" value="PolIIIA_DnaE1_PHP"/>
</dbReference>